<evidence type="ECO:0000313" key="2">
    <source>
        <dbReference type="Proteomes" id="UP000076407"/>
    </source>
</evidence>
<organism evidence="1 2">
    <name type="scientific">Anopheles quadriannulatus</name>
    <name type="common">Mosquito</name>
    <dbReference type="NCBI Taxonomy" id="34691"/>
    <lineage>
        <taxon>Eukaryota</taxon>
        <taxon>Metazoa</taxon>
        <taxon>Ecdysozoa</taxon>
        <taxon>Arthropoda</taxon>
        <taxon>Hexapoda</taxon>
        <taxon>Insecta</taxon>
        <taxon>Pterygota</taxon>
        <taxon>Neoptera</taxon>
        <taxon>Endopterygota</taxon>
        <taxon>Diptera</taxon>
        <taxon>Nematocera</taxon>
        <taxon>Culicoidea</taxon>
        <taxon>Culicidae</taxon>
        <taxon>Anophelinae</taxon>
        <taxon>Anopheles</taxon>
    </lineage>
</organism>
<dbReference type="Proteomes" id="UP000076407">
    <property type="component" value="Unassembled WGS sequence"/>
</dbReference>
<reference evidence="1" key="1">
    <citation type="submission" date="2020-05" db="UniProtKB">
        <authorList>
            <consortium name="EnsemblMetazoa"/>
        </authorList>
    </citation>
    <scope>IDENTIFICATION</scope>
    <source>
        <strain evidence="1">SANGQUA</strain>
    </source>
</reference>
<dbReference type="AlphaFoldDB" id="A0A182XTY3"/>
<sequence length="74" mass="7876">MLLRCSIVGVHFLRDPNDREQSTAAGDTCAGTGIQTVRFAAFGNGVQCSLIRIFGIRDPVCLPPSFSPPPSLSL</sequence>
<dbReference type="EnsemblMetazoa" id="AQUA015264-RA">
    <property type="protein sequence ID" value="AQUA015264-PA"/>
    <property type="gene ID" value="AQUA015264"/>
</dbReference>
<dbReference type="VEuPathDB" id="VectorBase:AQUA015264"/>
<proteinExistence type="predicted"/>
<protein>
    <submittedName>
        <fullName evidence="1">Uncharacterized protein</fullName>
    </submittedName>
</protein>
<evidence type="ECO:0000313" key="1">
    <source>
        <dbReference type="EnsemblMetazoa" id="AQUA015264-PA"/>
    </source>
</evidence>
<keyword evidence="2" id="KW-1185">Reference proteome</keyword>
<accession>A0A182XTY3</accession>
<name>A0A182XTY3_ANOQN</name>